<dbReference type="Proteomes" id="UP000324241">
    <property type="component" value="Unassembled WGS sequence"/>
</dbReference>
<protein>
    <submittedName>
        <fullName evidence="2">Uncharacterized protein</fullName>
    </submittedName>
</protein>
<reference evidence="2 3" key="1">
    <citation type="submission" date="2019-08" db="EMBL/GenBank/DDBJ databases">
        <title>The genome sequence of a newly discovered highly antifungal drug resistant Aspergillus species, Aspergillus tanneri NIH 1004.</title>
        <authorList>
            <person name="Mounaud S."/>
            <person name="Singh I."/>
            <person name="Joardar V."/>
            <person name="Pakala S."/>
            <person name="Pakala S."/>
            <person name="Venepally P."/>
            <person name="Chung J.K."/>
            <person name="Losada L."/>
            <person name="Nierman W.C."/>
        </authorList>
    </citation>
    <scope>NUCLEOTIDE SEQUENCE [LARGE SCALE GENOMIC DNA]</scope>
    <source>
        <strain evidence="2 3">NIH1004</strain>
    </source>
</reference>
<proteinExistence type="predicted"/>
<gene>
    <name evidence="2" type="ORF">ATNIH1004_005810</name>
</gene>
<feature type="region of interest" description="Disordered" evidence="1">
    <location>
        <begin position="1"/>
        <end position="34"/>
    </location>
</feature>
<dbReference type="AlphaFoldDB" id="A0A5M9MXF4"/>
<dbReference type="GeneID" id="54328512"/>
<comment type="caution">
    <text evidence="2">The sequence shown here is derived from an EMBL/GenBank/DDBJ whole genome shotgun (WGS) entry which is preliminary data.</text>
</comment>
<sequence length="67" mass="7251">MPGMMAAKTQPIDKVQNRTKNTDEDNDENTAACSKGGEGEVIVSILQLLYDFVEIDDAVEEGEDFGG</sequence>
<name>A0A5M9MXF4_9EURO</name>
<dbReference type="RefSeq" id="XP_033426488.1">
    <property type="nucleotide sequence ID" value="XM_033570456.1"/>
</dbReference>
<dbReference type="EMBL" id="QUQM01000004">
    <property type="protein sequence ID" value="KAA8647127.1"/>
    <property type="molecule type" value="Genomic_DNA"/>
</dbReference>
<evidence type="ECO:0000313" key="2">
    <source>
        <dbReference type="EMBL" id="KAA8647127.1"/>
    </source>
</evidence>
<evidence type="ECO:0000313" key="3">
    <source>
        <dbReference type="Proteomes" id="UP000324241"/>
    </source>
</evidence>
<evidence type="ECO:0000256" key="1">
    <source>
        <dbReference type="SAM" id="MobiDB-lite"/>
    </source>
</evidence>
<organism evidence="2 3">
    <name type="scientific">Aspergillus tanneri</name>
    <dbReference type="NCBI Taxonomy" id="1220188"/>
    <lineage>
        <taxon>Eukaryota</taxon>
        <taxon>Fungi</taxon>
        <taxon>Dikarya</taxon>
        <taxon>Ascomycota</taxon>
        <taxon>Pezizomycotina</taxon>
        <taxon>Eurotiomycetes</taxon>
        <taxon>Eurotiomycetidae</taxon>
        <taxon>Eurotiales</taxon>
        <taxon>Aspergillaceae</taxon>
        <taxon>Aspergillus</taxon>
        <taxon>Aspergillus subgen. Circumdati</taxon>
    </lineage>
</organism>
<accession>A0A5M9MXF4</accession>
<dbReference type="VEuPathDB" id="FungiDB:EYZ11_008075"/>